<accession>A0AAU7PJ52</accession>
<reference evidence="1" key="1">
    <citation type="submission" date="2024-06" db="EMBL/GenBank/DDBJ databases">
        <title>Lacrimispora cavernae sp. nov., a novel anaerobe isolated from bat guano pile inside a cave.</title>
        <authorList>
            <person name="Miller S.L."/>
            <person name="Lu N."/>
            <person name="King J."/>
            <person name="Sankaranarayanan K."/>
            <person name="Lawson P.A."/>
        </authorList>
    </citation>
    <scope>NUCLEOTIDE SEQUENCE</scope>
    <source>
        <strain evidence="1">BS-2</strain>
    </source>
</reference>
<dbReference type="EMBL" id="CP157940">
    <property type="protein sequence ID" value="XBS52358.1"/>
    <property type="molecule type" value="Genomic_DNA"/>
</dbReference>
<proteinExistence type="predicted"/>
<dbReference type="AlphaFoldDB" id="A0AAU7PJ52"/>
<evidence type="ECO:0000313" key="1">
    <source>
        <dbReference type="EMBL" id="XBS52358.1"/>
    </source>
</evidence>
<dbReference type="RefSeq" id="WP_349943815.1">
    <property type="nucleotide sequence ID" value="NZ_CP157940.1"/>
</dbReference>
<sequence length="55" mass="6543">MRKVLYNDLEIEREVNRGIEVCNSLIPILEEYDYSDYINKQDEDIMGIAYSLVKE</sequence>
<organism evidence="1">
    <name type="scientific">Lacrimispora sp. BS-2</name>
    <dbReference type="NCBI Taxonomy" id="3151850"/>
    <lineage>
        <taxon>Bacteria</taxon>
        <taxon>Bacillati</taxon>
        <taxon>Bacillota</taxon>
        <taxon>Clostridia</taxon>
        <taxon>Lachnospirales</taxon>
        <taxon>Lachnospiraceae</taxon>
        <taxon>Lacrimispora</taxon>
    </lineage>
</organism>
<protein>
    <submittedName>
        <fullName evidence="1">Uncharacterized protein</fullName>
    </submittedName>
</protein>
<gene>
    <name evidence="1" type="ORF">ABFV83_10950</name>
</gene>
<name>A0AAU7PJ52_9FIRM</name>